<dbReference type="EMBL" id="CP030085">
    <property type="protein sequence ID" value="AWW50207.1"/>
    <property type="molecule type" value="Genomic_DNA"/>
</dbReference>
<organism evidence="2 3">
    <name type="scientific">Polynucleobacter paneuropaeus</name>
    <dbReference type="NCBI Taxonomy" id="2527775"/>
    <lineage>
        <taxon>Bacteria</taxon>
        <taxon>Pseudomonadati</taxon>
        <taxon>Pseudomonadota</taxon>
        <taxon>Betaproteobacteria</taxon>
        <taxon>Burkholderiales</taxon>
        <taxon>Burkholderiaceae</taxon>
        <taxon>Polynucleobacter</taxon>
    </lineage>
</organism>
<accession>A0A2Z4JTS2</accession>
<evidence type="ECO:0000313" key="2">
    <source>
        <dbReference type="EMBL" id="AWW50207.1"/>
    </source>
</evidence>
<evidence type="ECO:0000256" key="1">
    <source>
        <dbReference type="SAM" id="MobiDB-lite"/>
    </source>
</evidence>
<reference evidence="3" key="1">
    <citation type="submission" date="2018-06" db="EMBL/GenBank/DDBJ databases">
        <title>Description of a new Polynucleobacter species.</title>
        <authorList>
            <person name="Hahn M.W."/>
        </authorList>
    </citation>
    <scope>NUCLEOTIDE SEQUENCE [LARGE SCALE GENOMIC DNA]</scope>
    <source>
        <strain evidence="3">MG-25-Pas1-D2</strain>
    </source>
</reference>
<sequence>MDWLQVIEGLKLALDLTDLGIKVRDYFLTNQVEFESPEVQEVIRHLPFNASPDEIISALTPIYEQKSHLHFKAGDNNGGDLYIHNAQVEAGTGHGIRVSGGDGGPLGRGGNTVVSNSTFTGGKKE</sequence>
<gene>
    <name evidence="2" type="ORF">Pas1_07340</name>
</gene>
<evidence type="ECO:0000313" key="3">
    <source>
        <dbReference type="Proteomes" id="UP000248592"/>
    </source>
</evidence>
<name>A0A2Z4JTS2_9BURK</name>
<feature type="compositionally biased region" description="Polar residues" evidence="1">
    <location>
        <begin position="112"/>
        <end position="125"/>
    </location>
</feature>
<feature type="region of interest" description="Disordered" evidence="1">
    <location>
        <begin position="93"/>
        <end position="125"/>
    </location>
</feature>
<feature type="compositionally biased region" description="Gly residues" evidence="1">
    <location>
        <begin position="93"/>
        <end position="110"/>
    </location>
</feature>
<protein>
    <submittedName>
        <fullName evidence="2">Uncharacterized protein</fullName>
    </submittedName>
</protein>
<dbReference type="RefSeq" id="WP_112294899.1">
    <property type="nucleotide sequence ID" value="NZ_CBCSBS010000001.1"/>
</dbReference>
<dbReference type="Proteomes" id="UP000248592">
    <property type="component" value="Chromosome"/>
</dbReference>
<proteinExistence type="predicted"/>
<dbReference type="AlphaFoldDB" id="A0A2Z4JTS2"/>